<accession>J4UGP6</accession>
<protein>
    <recommendedName>
        <fullName evidence="5">EKC/KEOPS complex subunit BUD32</fullName>
        <ecNumber evidence="3">2.7.11.1</ecNumber>
    </recommendedName>
    <alternativeName>
        <fullName evidence="6 7">Atypical Serine/threonine protein kinase BUD32</fullName>
    </alternativeName>
    <alternativeName>
        <fullName evidence="4">EKC/KEOPS complex subunit bud32</fullName>
    </alternativeName>
</protein>
<dbReference type="Pfam" id="PF07714">
    <property type="entry name" value="PK_Tyr_Ser-Thr"/>
    <property type="match status" value="1"/>
</dbReference>
<dbReference type="SUPFAM" id="SSF56112">
    <property type="entry name" value="Protein kinase-like (PK-like)"/>
    <property type="match status" value="1"/>
</dbReference>
<evidence type="ECO:0000259" key="10">
    <source>
        <dbReference type="PROSITE" id="PS50011"/>
    </source>
</evidence>
<evidence type="ECO:0000256" key="7">
    <source>
        <dbReference type="ARBA" id="ARBA00033194"/>
    </source>
</evidence>
<dbReference type="AlphaFoldDB" id="J4UGP6"/>
<sequence length="253" mass="28634">MSQTEYTIRYPCGLNGRDIVGAGITAIVARLDAVVKFSQPSERHFLERERRIYERLGHEHSGILRFFGSLDDALILQYARYGSIRQYFAGQTKLVSLPIKLRWIEQITTTMSFIHSKNVLHGDISCNNVFLDESLNIKIGDFAGSAIDDEDPLICYETSHEHPDIECISKKSELFALGSTFYEIMTGSKPFKDLADEEVCSAYSEGRYPELNDLHACNNIIYTCWTQGYASVDELLVDVKAEGMCISHLVRDI</sequence>
<dbReference type="InterPro" id="IPR011009">
    <property type="entry name" value="Kinase-like_dom_sf"/>
</dbReference>
<dbReference type="InterPro" id="IPR001245">
    <property type="entry name" value="Ser-Thr/Tyr_kinase_cat_dom"/>
</dbReference>
<proteinExistence type="predicted"/>
<comment type="catalytic activity">
    <reaction evidence="9">
        <text>L-seryl-[protein] + ATP = O-phospho-L-seryl-[protein] + ADP + H(+)</text>
        <dbReference type="Rhea" id="RHEA:17989"/>
        <dbReference type="Rhea" id="RHEA-COMP:9863"/>
        <dbReference type="Rhea" id="RHEA-COMP:11604"/>
        <dbReference type="ChEBI" id="CHEBI:15378"/>
        <dbReference type="ChEBI" id="CHEBI:29999"/>
        <dbReference type="ChEBI" id="CHEBI:30616"/>
        <dbReference type="ChEBI" id="CHEBI:83421"/>
        <dbReference type="ChEBI" id="CHEBI:456216"/>
        <dbReference type="EC" id="2.7.11.1"/>
    </reaction>
</comment>
<dbReference type="PANTHER" id="PTHR23257">
    <property type="entry name" value="SERINE-THREONINE PROTEIN KINASE"/>
    <property type="match status" value="1"/>
</dbReference>
<evidence type="ECO:0000256" key="9">
    <source>
        <dbReference type="ARBA" id="ARBA00048679"/>
    </source>
</evidence>
<dbReference type="Gene3D" id="1.10.510.10">
    <property type="entry name" value="Transferase(Phosphotransferase) domain 1"/>
    <property type="match status" value="1"/>
</dbReference>
<evidence type="ECO:0000313" key="12">
    <source>
        <dbReference type="Proteomes" id="UP000002762"/>
    </source>
</evidence>
<name>J4UGP6_BEAB2</name>
<evidence type="ECO:0000256" key="2">
    <source>
        <dbReference type="ARBA" id="ARBA00011534"/>
    </source>
</evidence>
<keyword evidence="11" id="KW-0418">Kinase</keyword>
<dbReference type="GO" id="GO:0005737">
    <property type="term" value="C:cytoplasm"/>
    <property type="evidence" value="ECO:0007669"/>
    <property type="project" value="TreeGrafter"/>
</dbReference>
<evidence type="ECO:0000256" key="5">
    <source>
        <dbReference type="ARBA" id="ARBA00019973"/>
    </source>
</evidence>
<comment type="catalytic activity">
    <reaction evidence="8">
        <text>L-threonyl-[protein] + ATP = O-phospho-L-threonyl-[protein] + ADP + H(+)</text>
        <dbReference type="Rhea" id="RHEA:46608"/>
        <dbReference type="Rhea" id="RHEA-COMP:11060"/>
        <dbReference type="Rhea" id="RHEA-COMP:11605"/>
        <dbReference type="ChEBI" id="CHEBI:15378"/>
        <dbReference type="ChEBI" id="CHEBI:30013"/>
        <dbReference type="ChEBI" id="CHEBI:30616"/>
        <dbReference type="ChEBI" id="CHEBI:61977"/>
        <dbReference type="ChEBI" id="CHEBI:456216"/>
        <dbReference type="EC" id="2.7.11.1"/>
    </reaction>
</comment>
<feature type="domain" description="Protein kinase" evidence="10">
    <location>
        <begin position="1"/>
        <end position="253"/>
    </location>
</feature>
<dbReference type="RefSeq" id="XP_008602218.1">
    <property type="nucleotide sequence ID" value="XM_008603996.1"/>
</dbReference>
<evidence type="ECO:0000256" key="1">
    <source>
        <dbReference type="ARBA" id="ARBA00003747"/>
    </source>
</evidence>
<evidence type="ECO:0000256" key="4">
    <source>
        <dbReference type="ARBA" id="ARBA00013948"/>
    </source>
</evidence>
<dbReference type="InterPro" id="IPR008266">
    <property type="entry name" value="Tyr_kinase_AS"/>
</dbReference>
<dbReference type="GO" id="GO:0004674">
    <property type="term" value="F:protein serine/threonine kinase activity"/>
    <property type="evidence" value="ECO:0007669"/>
    <property type="project" value="UniProtKB-EC"/>
</dbReference>
<dbReference type="Proteomes" id="UP000002762">
    <property type="component" value="Unassembled WGS sequence"/>
</dbReference>
<evidence type="ECO:0000256" key="3">
    <source>
        <dbReference type="ARBA" id="ARBA00012513"/>
    </source>
</evidence>
<dbReference type="InterPro" id="IPR000719">
    <property type="entry name" value="Prot_kinase_dom"/>
</dbReference>
<dbReference type="STRING" id="655819.J4UGP6"/>
<organism evidence="11 12">
    <name type="scientific">Beauveria bassiana (strain ARSEF 2860)</name>
    <name type="common">White muscardine disease fungus</name>
    <name type="synonym">Tritirachium shiotae</name>
    <dbReference type="NCBI Taxonomy" id="655819"/>
    <lineage>
        <taxon>Eukaryota</taxon>
        <taxon>Fungi</taxon>
        <taxon>Dikarya</taxon>
        <taxon>Ascomycota</taxon>
        <taxon>Pezizomycotina</taxon>
        <taxon>Sordariomycetes</taxon>
        <taxon>Hypocreomycetidae</taxon>
        <taxon>Hypocreales</taxon>
        <taxon>Cordycipitaceae</taxon>
        <taxon>Beauveria</taxon>
    </lineage>
</organism>
<dbReference type="GO" id="GO:0005524">
    <property type="term" value="F:ATP binding"/>
    <property type="evidence" value="ECO:0007669"/>
    <property type="project" value="InterPro"/>
</dbReference>
<dbReference type="EMBL" id="JH725191">
    <property type="protein sequence ID" value="EJP62102.1"/>
    <property type="molecule type" value="Genomic_DNA"/>
</dbReference>
<dbReference type="GO" id="GO:0007165">
    <property type="term" value="P:signal transduction"/>
    <property type="evidence" value="ECO:0007669"/>
    <property type="project" value="TreeGrafter"/>
</dbReference>
<evidence type="ECO:0000256" key="6">
    <source>
        <dbReference type="ARBA" id="ARBA00030980"/>
    </source>
</evidence>
<dbReference type="InParanoid" id="J4UGP6"/>
<dbReference type="PANTHER" id="PTHR23257:SF974">
    <property type="entry name" value="RECEPTOR-INTERACTING SERINE_THREONINE-PROTEIN KINASE 3"/>
    <property type="match status" value="1"/>
</dbReference>
<dbReference type="GeneID" id="19891911"/>
<dbReference type="HOGENOM" id="CLU_000288_31_3_1"/>
<dbReference type="InterPro" id="IPR050167">
    <property type="entry name" value="Ser_Thr_protein_kinase"/>
</dbReference>
<dbReference type="PROSITE" id="PS00109">
    <property type="entry name" value="PROTEIN_KINASE_TYR"/>
    <property type="match status" value="1"/>
</dbReference>
<reference evidence="11 12" key="1">
    <citation type="journal article" date="2012" name="Sci. Rep.">
        <title>Genomic perspectives on the evolution of fungal entomopathogenicity in Beauveria bassiana.</title>
        <authorList>
            <person name="Xiao G."/>
            <person name="Ying S.H."/>
            <person name="Zheng P."/>
            <person name="Wang Z.L."/>
            <person name="Zhang S."/>
            <person name="Xie X.Q."/>
            <person name="Shang Y."/>
            <person name="St Leger R.J."/>
            <person name="Zhao G.P."/>
            <person name="Wang C."/>
            <person name="Feng M.G."/>
        </authorList>
    </citation>
    <scope>NUCLEOTIDE SEQUENCE [LARGE SCALE GENOMIC DNA]</scope>
    <source>
        <strain evidence="11 12">ARSEF 2860</strain>
    </source>
</reference>
<gene>
    <name evidence="11" type="ORF">BBA_08899</name>
</gene>
<keyword evidence="11" id="KW-0808">Transferase</keyword>
<comment type="subunit">
    <text evidence="2">Component of the EKC/KEOPS complex composed of at least BUD32, CGI121, GON7, KAE1 and PCC1; the whole complex dimerizes.</text>
</comment>
<comment type="function">
    <text evidence="1">Component of the EKC/KEOPS complex that is required for the formation of a threonylcarbamoyl group on adenosine at position 37 (t(6)A37) in tRNAs that read codons beginning with adenine. The complex is probably involved in the transfer of the threonylcarbamoyl moiety of threonylcarbamoyl-AMP (TC-AMP) to the N6 group of A37. BUD32 has ATPase activity in the context of the EKC/KEOPS complex and likely plays a supporting role to the catalytic subunit KAE1. The EKC/KEOPS complex also promotes both telomere uncapping and telomere elongation. The complex is required for efficient recruitment of transcriptional coactivators.</text>
</comment>
<dbReference type="PROSITE" id="PS50011">
    <property type="entry name" value="PROTEIN_KINASE_DOM"/>
    <property type="match status" value="1"/>
</dbReference>
<dbReference type="EC" id="2.7.11.1" evidence="3"/>
<keyword evidence="12" id="KW-1185">Reference proteome</keyword>
<evidence type="ECO:0000313" key="11">
    <source>
        <dbReference type="EMBL" id="EJP62102.1"/>
    </source>
</evidence>
<evidence type="ECO:0000256" key="8">
    <source>
        <dbReference type="ARBA" id="ARBA00047899"/>
    </source>
</evidence>